<dbReference type="RefSeq" id="WP_147964383.1">
    <property type="nucleotide sequence ID" value="NZ_CP120983.1"/>
</dbReference>
<evidence type="ECO:0000256" key="3">
    <source>
        <dbReference type="ARBA" id="ARBA00023125"/>
    </source>
</evidence>
<evidence type="ECO:0000256" key="4">
    <source>
        <dbReference type="PROSITE-ProRule" id="PRU00169"/>
    </source>
</evidence>
<evidence type="ECO:0000259" key="7">
    <source>
        <dbReference type="PROSITE" id="PS50110"/>
    </source>
</evidence>
<evidence type="ECO:0000256" key="1">
    <source>
        <dbReference type="ARBA" id="ARBA00022553"/>
    </source>
</evidence>
<dbReference type="InterPro" id="IPR036388">
    <property type="entry name" value="WH-like_DNA-bd_sf"/>
</dbReference>
<dbReference type="Gene3D" id="1.10.10.10">
    <property type="entry name" value="Winged helix-like DNA-binding domain superfamily/Winged helix DNA-binding domain"/>
    <property type="match status" value="1"/>
</dbReference>
<feature type="region of interest" description="Disordered" evidence="6">
    <location>
        <begin position="1"/>
        <end position="29"/>
    </location>
</feature>
<dbReference type="PROSITE" id="PS50110">
    <property type="entry name" value="RESPONSE_REGULATORY"/>
    <property type="match status" value="1"/>
</dbReference>
<dbReference type="InterPro" id="IPR001867">
    <property type="entry name" value="OmpR/PhoB-type_DNA-bd"/>
</dbReference>
<protein>
    <submittedName>
        <fullName evidence="9">Response regulator transcription factor</fullName>
    </submittedName>
</protein>
<dbReference type="CDD" id="cd00383">
    <property type="entry name" value="trans_reg_C"/>
    <property type="match status" value="1"/>
</dbReference>
<dbReference type="PANTHER" id="PTHR48111">
    <property type="entry name" value="REGULATOR OF RPOS"/>
    <property type="match status" value="1"/>
</dbReference>
<dbReference type="Pfam" id="PF00486">
    <property type="entry name" value="Trans_reg_C"/>
    <property type="match status" value="1"/>
</dbReference>
<evidence type="ECO:0000259" key="8">
    <source>
        <dbReference type="PROSITE" id="PS51755"/>
    </source>
</evidence>
<reference evidence="9 10" key="1">
    <citation type="submission" date="2023-03" db="EMBL/GenBank/DDBJ databases">
        <title>Isolation and description of six Streptomyces strains from soil environments, able to metabolize different microbial glucans.</title>
        <authorList>
            <person name="Widen T."/>
            <person name="Larsbrink J."/>
        </authorList>
    </citation>
    <scope>NUCLEOTIDE SEQUENCE [LARGE SCALE GENOMIC DNA]</scope>
    <source>
        <strain evidence="9 10">Alt3</strain>
    </source>
</reference>
<accession>A0ABY9JL34</accession>
<dbReference type="PROSITE" id="PS51755">
    <property type="entry name" value="OMPR_PHOB"/>
    <property type="match status" value="1"/>
</dbReference>
<dbReference type="Proteomes" id="UP001224433">
    <property type="component" value="Chromosome"/>
</dbReference>
<dbReference type="Gene3D" id="3.40.50.2300">
    <property type="match status" value="1"/>
</dbReference>
<feature type="DNA-binding region" description="OmpR/PhoB-type" evidence="5">
    <location>
        <begin position="159"/>
        <end position="252"/>
    </location>
</feature>
<evidence type="ECO:0000256" key="2">
    <source>
        <dbReference type="ARBA" id="ARBA00023012"/>
    </source>
</evidence>
<dbReference type="Pfam" id="PF00072">
    <property type="entry name" value="Response_reg"/>
    <property type="match status" value="1"/>
</dbReference>
<name>A0ABY9JL34_9ACTN</name>
<keyword evidence="3 5" id="KW-0238">DNA-binding</keyword>
<evidence type="ECO:0000313" key="9">
    <source>
        <dbReference type="EMBL" id="WLQ67244.1"/>
    </source>
</evidence>
<proteinExistence type="predicted"/>
<dbReference type="SUPFAM" id="SSF52172">
    <property type="entry name" value="CheY-like"/>
    <property type="match status" value="1"/>
</dbReference>
<feature type="domain" description="OmpR/PhoB-type" evidence="8">
    <location>
        <begin position="159"/>
        <end position="252"/>
    </location>
</feature>
<keyword evidence="10" id="KW-1185">Reference proteome</keyword>
<dbReference type="SMART" id="SM00448">
    <property type="entry name" value="REC"/>
    <property type="match status" value="1"/>
</dbReference>
<organism evidence="9 10">
    <name type="scientific">Streptomyces glycanivorans</name>
    <dbReference type="NCBI Taxonomy" id="3033808"/>
    <lineage>
        <taxon>Bacteria</taxon>
        <taxon>Bacillati</taxon>
        <taxon>Actinomycetota</taxon>
        <taxon>Actinomycetes</taxon>
        <taxon>Kitasatosporales</taxon>
        <taxon>Streptomycetaceae</taxon>
        <taxon>Streptomyces</taxon>
    </lineage>
</organism>
<dbReference type="Gene3D" id="6.10.250.690">
    <property type="match status" value="1"/>
</dbReference>
<dbReference type="EMBL" id="CP120983">
    <property type="protein sequence ID" value="WLQ67244.1"/>
    <property type="molecule type" value="Genomic_DNA"/>
</dbReference>
<dbReference type="PANTHER" id="PTHR48111:SF40">
    <property type="entry name" value="PHOSPHATE REGULON TRANSCRIPTIONAL REGULATORY PROTEIN PHOB"/>
    <property type="match status" value="1"/>
</dbReference>
<keyword evidence="2" id="KW-0902">Two-component regulatory system</keyword>
<gene>
    <name evidence="9" type="ORF">P8A20_28320</name>
</gene>
<keyword evidence="1 4" id="KW-0597">Phosphoprotein</keyword>
<dbReference type="InterPro" id="IPR039420">
    <property type="entry name" value="WalR-like"/>
</dbReference>
<evidence type="ECO:0000256" key="6">
    <source>
        <dbReference type="SAM" id="MobiDB-lite"/>
    </source>
</evidence>
<dbReference type="InterPro" id="IPR001789">
    <property type="entry name" value="Sig_transdc_resp-reg_receiver"/>
</dbReference>
<sequence>MTDPAGLLARGVHTRARTTGRGSGTRRPVDERRGWNVLVVQNDPADTELLMRGLRRHGHAVTSAETGVAALRAYGEADLVLLDLELPDLDGIEVCRAIRQFDDTPVIALTARGSELDRVLGLQAGADDYMVKPYGFPELMARMDAVMRRVRPRPPRQESHVVVHGELLVDRESRKVSVSGRRVEVTGKEFDLLYLLASNPGDVISRSRIMQEVWGGSWSRRTVDTHVCNLRSKLGSSGWILTVRSVGFQIGLG</sequence>
<evidence type="ECO:0000256" key="5">
    <source>
        <dbReference type="PROSITE-ProRule" id="PRU01091"/>
    </source>
</evidence>
<feature type="modified residue" description="4-aspartylphosphate" evidence="4">
    <location>
        <position position="83"/>
    </location>
</feature>
<feature type="domain" description="Response regulatory" evidence="7">
    <location>
        <begin position="36"/>
        <end position="147"/>
    </location>
</feature>
<dbReference type="SMART" id="SM00862">
    <property type="entry name" value="Trans_reg_C"/>
    <property type="match status" value="1"/>
</dbReference>
<dbReference type="InterPro" id="IPR011006">
    <property type="entry name" value="CheY-like_superfamily"/>
</dbReference>
<evidence type="ECO:0000313" key="10">
    <source>
        <dbReference type="Proteomes" id="UP001224433"/>
    </source>
</evidence>